<feature type="transmembrane region" description="Helical" evidence="1">
    <location>
        <begin position="30"/>
        <end position="46"/>
    </location>
</feature>
<feature type="transmembrane region" description="Helical" evidence="1">
    <location>
        <begin position="86"/>
        <end position="113"/>
    </location>
</feature>
<dbReference type="InterPro" id="IPR007403">
    <property type="entry name" value="DUF456"/>
</dbReference>
<keyword evidence="1" id="KW-0472">Membrane</keyword>
<dbReference type="Pfam" id="PF04306">
    <property type="entry name" value="DUF456"/>
    <property type="match status" value="1"/>
</dbReference>
<proteinExistence type="predicted"/>
<dbReference type="Proteomes" id="UP000242329">
    <property type="component" value="Unassembled WGS sequence"/>
</dbReference>
<name>A0A1M5PMC7_9FIRM</name>
<keyword evidence="3" id="KW-1185">Reference proteome</keyword>
<evidence type="ECO:0000313" key="3">
    <source>
        <dbReference type="Proteomes" id="UP000242329"/>
    </source>
</evidence>
<dbReference type="RefSeq" id="WP_242939024.1">
    <property type="nucleotide sequence ID" value="NZ_FQWY01000024.1"/>
</dbReference>
<accession>A0A1M5PMC7</accession>
<dbReference type="PANTHER" id="PTHR39165">
    <property type="entry name" value="IG HYPOTHETICAL 17883"/>
    <property type="match status" value="1"/>
</dbReference>
<gene>
    <name evidence="2" type="ORF">SAMN02745221_01514</name>
</gene>
<keyword evidence="1" id="KW-0812">Transmembrane</keyword>
<dbReference type="PANTHER" id="PTHR39165:SF1">
    <property type="entry name" value="DUF456 DOMAIN-CONTAINING PROTEIN"/>
    <property type="match status" value="1"/>
</dbReference>
<feature type="transmembrane region" description="Helical" evidence="1">
    <location>
        <begin position="7"/>
        <end position="24"/>
    </location>
</feature>
<protein>
    <recommendedName>
        <fullName evidence="4">DUF456 domain-containing protein</fullName>
    </recommendedName>
</protein>
<evidence type="ECO:0008006" key="4">
    <source>
        <dbReference type="Google" id="ProtNLM"/>
    </source>
</evidence>
<dbReference type="STRING" id="1123382.SAMN02745221_01514"/>
<keyword evidence="1" id="KW-1133">Transmembrane helix</keyword>
<dbReference type="EMBL" id="FQWY01000024">
    <property type="protein sequence ID" value="SHH02846.1"/>
    <property type="molecule type" value="Genomic_DNA"/>
</dbReference>
<organism evidence="2 3">
    <name type="scientific">Thermosyntropha lipolytica DSM 11003</name>
    <dbReference type="NCBI Taxonomy" id="1123382"/>
    <lineage>
        <taxon>Bacteria</taxon>
        <taxon>Bacillati</taxon>
        <taxon>Bacillota</taxon>
        <taxon>Clostridia</taxon>
        <taxon>Eubacteriales</taxon>
        <taxon>Syntrophomonadaceae</taxon>
        <taxon>Thermosyntropha</taxon>
    </lineage>
</organism>
<evidence type="ECO:0000313" key="2">
    <source>
        <dbReference type="EMBL" id="SHH02846.1"/>
    </source>
</evidence>
<evidence type="ECO:0000256" key="1">
    <source>
        <dbReference type="SAM" id="Phobius"/>
    </source>
</evidence>
<reference evidence="3" key="1">
    <citation type="submission" date="2016-11" db="EMBL/GenBank/DDBJ databases">
        <authorList>
            <person name="Varghese N."/>
            <person name="Submissions S."/>
        </authorList>
    </citation>
    <scope>NUCLEOTIDE SEQUENCE [LARGE SCALE GENOMIC DNA]</scope>
    <source>
        <strain evidence="3">DSM 11003</strain>
    </source>
</reference>
<feature type="transmembrane region" description="Helical" evidence="1">
    <location>
        <begin position="53"/>
        <end position="74"/>
    </location>
</feature>
<dbReference type="AlphaFoldDB" id="A0A1M5PMC7"/>
<sequence>MHTDTVILIVVLLFMFLGLLGTFLPFLPGIPLIFVAVAAYAWYEGFNIITPRWIAFLAGLTVLSVVINYLSAVLGAKHFGSSSYGIAGAFIGAVIGLFILPPLGIFIFPWLGAAIGEYLKNKRFCSGSARRFGSSSRYSYQFSF</sequence>